<dbReference type="Proteomes" id="UP000315759">
    <property type="component" value="Unassembled WGS sequence"/>
</dbReference>
<evidence type="ECO:0000313" key="1">
    <source>
        <dbReference type="EMBL" id="TQR88537.1"/>
    </source>
</evidence>
<dbReference type="AlphaFoldDB" id="A0A544W8G3"/>
<sequence>MALDNSSLMGFAVLGSMKKAERKRAQTPLVLTLIPGAPATRAAIASVAVGTQARDGLRREKRAAAATVSAVTAILSGEEPASAFAAQPALRDLAPDQLALQLGTAVSDYAVALQQATDMLIEAIGKRQNELFTVDEAAKYVDYLGLLSDETRDSIVNPVVP</sequence>
<keyword evidence="2" id="KW-1185">Reference proteome</keyword>
<reference evidence="1 2" key="1">
    <citation type="submission" date="2018-10" db="EMBL/GenBank/DDBJ databases">
        <title>Draft genome of Mycobacterium hodleri strain B.</title>
        <authorList>
            <person name="Amande T.J."/>
            <person name="Mcgenity T.J."/>
        </authorList>
    </citation>
    <scope>NUCLEOTIDE SEQUENCE [LARGE SCALE GENOMIC DNA]</scope>
    <source>
        <strain evidence="1 2">B</strain>
    </source>
</reference>
<accession>A0A544W8G3</accession>
<name>A0A544W8G3_9MYCO</name>
<proteinExistence type="predicted"/>
<organism evidence="1 2">
    <name type="scientific">Mycolicibacterium hodleri</name>
    <dbReference type="NCBI Taxonomy" id="49897"/>
    <lineage>
        <taxon>Bacteria</taxon>
        <taxon>Bacillati</taxon>
        <taxon>Actinomycetota</taxon>
        <taxon>Actinomycetes</taxon>
        <taxon>Mycobacteriales</taxon>
        <taxon>Mycobacteriaceae</taxon>
        <taxon>Mycolicibacterium</taxon>
    </lineage>
</organism>
<dbReference type="RefSeq" id="WP_142549838.1">
    <property type="nucleotide sequence ID" value="NZ_VIFX01000001.1"/>
</dbReference>
<protein>
    <submittedName>
        <fullName evidence="1">Uncharacterized protein</fullName>
    </submittedName>
</protein>
<evidence type="ECO:0000313" key="2">
    <source>
        <dbReference type="Proteomes" id="UP000315759"/>
    </source>
</evidence>
<comment type="caution">
    <text evidence="1">The sequence shown here is derived from an EMBL/GenBank/DDBJ whole genome shotgun (WGS) entry which is preliminary data.</text>
</comment>
<dbReference type="EMBL" id="VIFX01000001">
    <property type="protein sequence ID" value="TQR88537.1"/>
    <property type="molecule type" value="Genomic_DNA"/>
</dbReference>
<gene>
    <name evidence="1" type="ORF">D8S82_00570</name>
</gene>